<name>A0AAV7TAG6_PLEWA</name>
<accession>A0AAV7TAG6</accession>
<dbReference type="EMBL" id="JANPWB010000007">
    <property type="protein sequence ID" value="KAJ1173190.1"/>
    <property type="molecule type" value="Genomic_DNA"/>
</dbReference>
<proteinExistence type="predicted"/>
<keyword evidence="2" id="KW-1185">Reference proteome</keyword>
<evidence type="ECO:0000313" key="2">
    <source>
        <dbReference type="Proteomes" id="UP001066276"/>
    </source>
</evidence>
<dbReference type="Proteomes" id="UP001066276">
    <property type="component" value="Chromosome 4_1"/>
</dbReference>
<gene>
    <name evidence="1" type="ORF">NDU88_005030</name>
</gene>
<dbReference type="AlphaFoldDB" id="A0AAV7TAG6"/>
<comment type="caution">
    <text evidence="1">The sequence shown here is derived from an EMBL/GenBank/DDBJ whole genome shotgun (WGS) entry which is preliminary data.</text>
</comment>
<protein>
    <submittedName>
        <fullName evidence="1">Uncharacterized protein</fullName>
    </submittedName>
</protein>
<organism evidence="1 2">
    <name type="scientific">Pleurodeles waltl</name>
    <name type="common">Iberian ribbed newt</name>
    <dbReference type="NCBI Taxonomy" id="8319"/>
    <lineage>
        <taxon>Eukaryota</taxon>
        <taxon>Metazoa</taxon>
        <taxon>Chordata</taxon>
        <taxon>Craniata</taxon>
        <taxon>Vertebrata</taxon>
        <taxon>Euteleostomi</taxon>
        <taxon>Amphibia</taxon>
        <taxon>Batrachia</taxon>
        <taxon>Caudata</taxon>
        <taxon>Salamandroidea</taxon>
        <taxon>Salamandridae</taxon>
        <taxon>Pleurodelinae</taxon>
        <taxon>Pleurodeles</taxon>
    </lineage>
</organism>
<sequence length="123" mass="13428">MHCEALFWRKGKNRLTVQADDVFPGRAGSGEWQGPVVIHRCTLSCSERGNFGDPFIRHTCGPPLATNGSIVVQADPSPLTCGHWHETCHFQKVRHVGQVFVVGPAEVTCLCPAHLDGRVLEGT</sequence>
<evidence type="ECO:0000313" key="1">
    <source>
        <dbReference type="EMBL" id="KAJ1173190.1"/>
    </source>
</evidence>
<reference evidence="1" key="1">
    <citation type="journal article" date="2022" name="bioRxiv">
        <title>Sequencing and chromosome-scale assembly of the giantPleurodeles waltlgenome.</title>
        <authorList>
            <person name="Brown T."/>
            <person name="Elewa A."/>
            <person name="Iarovenko S."/>
            <person name="Subramanian E."/>
            <person name="Araus A.J."/>
            <person name="Petzold A."/>
            <person name="Susuki M."/>
            <person name="Suzuki K.-i.T."/>
            <person name="Hayashi T."/>
            <person name="Toyoda A."/>
            <person name="Oliveira C."/>
            <person name="Osipova E."/>
            <person name="Leigh N.D."/>
            <person name="Simon A."/>
            <person name="Yun M.H."/>
        </authorList>
    </citation>
    <scope>NUCLEOTIDE SEQUENCE</scope>
    <source>
        <strain evidence="1">20211129_DDA</strain>
        <tissue evidence="1">Liver</tissue>
    </source>
</reference>